<evidence type="ECO:0000313" key="1">
    <source>
        <dbReference type="EMBL" id="SVE38966.1"/>
    </source>
</evidence>
<name>A0A383D348_9ZZZZ</name>
<sequence length="71" mass="7982">MNHYESVCRSHRLDLPATFNFGRDVVDRFAKDPDKIALIWCDAADCERVLTFADIARGSNQVANWLAGKGI</sequence>
<accession>A0A383D348</accession>
<dbReference type="EMBL" id="UINC01213958">
    <property type="protein sequence ID" value="SVE38966.1"/>
    <property type="molecule type" value="Genomic_DNA"/>
</dbReference>
<proteinExistence type="predicted"/>
<gene>
    <name evidence="1" type="ORF">METZ01_LOCUS491820</name>
</gene>
<organism evidence="1">
    <name type="scientific">marine metagenome</name>
    <dbReference type="NCBI Taxonomy" id="408172"/>
    <lineage>
        <taxon>unclassified sequences</taxon>
        <taxon>metagenomes</taxon>
        <taxon>ecological metagenomes</taxon>
    </lineage>
</organism>
<feature type="non-terminal residue" evidence="1">
    <location>
        <position position="71"/>
    </location>
</feature>
<dbReference type="SUPFAM" id="SSF56801">
    <property type="entry name" value="Acetyl-CoA synthetase-like"/>
    <property type="match status" value="1"/>
</dbReference>
<dbReference type="InterPro" id="IPR042099">
    <property type="entry name" value="ANL_N_sf"/>
</dbReference>
<protein>
    <recommendedName>
        <fullName evidence="2">AMP-dependent synthetase/ligase domain-containing protein</fullName>
    </recommendedName>
</protein>
<reference evidence="1" key="1">
    <citation type="submission" date="2018-05" db="EMBL/GenBank/DDBJ databases">
        <authorList>
            <person name="Lanie J.A."/>
            <person name="Ng W.-L."/>
            <person name="Kazmierczak K.M."/>
            <person name="Andrzejewski T.M."/>
            <person name="Davidsen T.M."/>
            <person name="Wayne K.J."/>
            <person name="Tettelin H."/>
            <person name="Glass J.I."/>
            <person name="Rusch D."/>
            <person name="Podicherti R."/>
            <person name="Tsui H.-C.T."/>
            <person name="Winkler M.E."/>
        </authorList>
    </citation>
    <scope>NUCLEOTIDE SEQUENCE</scope>
</reference>
<dbReference type="Gene3D" id="3.40.50.12780">
    <property type="entry name" value="N-terminal domain of ligase-like"/>
    <property type="match status" value="1"/>
</dbReference>
<evidence type="ECO:0008006" key="2">
    <source>
        <dbReference type="Google" id="ProtNLM"/>
    </source>
</evidence>
<dbReference type="AlphaFoldDB" id="A0A383D348"/>